<evidence type="ECO:0000313" key="4">
    <source>
        <dbReference type="Proteomes" id="UP000092627"/>
    </source>
</evidence>
<name>A0A1A8TFZ1_9GAMM</name>
<evidence type="ECO:0000256" key="2">
    <source>
        <dbReference type="SAM" id="Phobius"/>
    </source>
</evidence>
<keyword evidence="2" id="KW-0472">Membrane</keyword>
<dbReference type="OrthoDB" id="6107661at2"/>
<dbReference type="EMBL" id="FLOC01000010">
    <property type="protein sequence ID" value="SBS31475.1"/>
    <property type="molecule type" value="Genomic_DNA"/>
</dbReference>
<keyword evidence="2" id="KW-0812">Transmembrane</keyword>
<reference evidence="3 4" key="1">
    <citation type="submission" date="2016-06" db="EMBL/GenBank/DDBJ databases">
        <authorList>
            <person name="Kjaerup R.B."/>
            <person name="Dalgaard T.S."/>
            <person name="Juul-Madsen H.R."/>
        </authorList>
    </citation>
    <scope>NUCLEOTIDE SEQUENCE [LARGE SCALE GENOMIC DNA]</scope>
    <source>
        <strain evidence="3 4">CECT 5080</strain>
    </source>
</reference>
<keyword evidence="1" id="KW-0175">Coiled coil</keyword>
<dbReference type="STRING" id="295068.MAQ5080_01985"/>
<organism evidence="3 4">
    <name type="scientific">Marinomonas aquimarina</name>
    <dbReference type="NCBI Taxonomy" id="295068"/>
    <lineage>
        <taxon>Bacteria</taxon>
        <taxon>Pseudomonadati</taxon>
        <taxon>Pseudomonadota</taxon>
        <taxon>Gammaproteobacteria</taxon>
        <taxon>Oceanospirillales</taxon>
        <taxon>Oceanospirillaceae</taxon>
        <taxon>Marinomonas</taxon>
    </lineage>
</organism>
<gene>
    <name evidence="3" type="ORF">MAQ5080_01985</name>
</gene>
<protein>
    <recommendedName>
        <fullName evidence="5">DNA topoisomerase I</fullName>
    </recommendedName>
</protein>
<proteinExistence type="predicted"/>
<sequence length="263" mass="30701">MATLQILTIVILFIIVLVSVVIGSRAHQKEQELKERRLKYLQLQNRADRMEQHIIGLRALNTDMIVSDVFYDFYLESLRELISYSDDPEKVEERIAKAEAERESAPAELDLEPAEMSFHEKTKYKERLTKAAKMLLYMRRKGRISNTHYKLCYSYLRWLNLWIQLNRQIVQANKNFHSGDMRVAQTLYSVIHSHLKSNNIDRAEKKQLEQFVDDRMKEIIAPQIMAIQDAENPEEALSEFMHTLEIEDQSAAADPNAPAKGHQ</sequence>
<evidence type="ECO:0000313" key="3">
    <source>
        <dbReference type="EMBL" id="SBS31475.1"/>
    </source>
</evidence>
<feature type="coiled-coil region" evidence="1">
    <location>
        <begin position="26"/>
        <end position="53"/>
    </location>
</feature>
<evidence type="ECO:0008006" key="5">
    <source>
        <dbReference type="Google" id="ProtNLM"/>
    </source>
</evidence>
<keyword evidence="2" id="KW-1133">Transmembrane helix</keyword>
<dbReference type="AlphaFoldDB" id="A0A1A8TFZ1"/>
<evidence type="ECO:0000256" key="1">
    <source>
        <dbReference type="SAM" id="Coils"/>
    </source>
</evidence>
<dbReference type="Proteomes" id="UP000092627">
    <property type="component" value="Unassembled WGS sequence"/>
</dbReference>
<accession>A0A1A8TFZ1</accession>
<keyword evidence="4" id="KW-1185">Reference proteome</keyword>
<feature type="transmembrane region" description="Helical" evidence="2">
    <location>
        <begin position="6"/>
        <end position="27"/>
    </location>
</feature>